<evidence type="ECO:0000256" key="10">
    <source>
        <dbReference type="SAM" id="Phobius"/>
    </source>
</evidence>
<keyword evidence="3 10" id="KW-0812">Transmembrane</keyword>
<keyword evidence="6 10" id="KW-1133">Transmembrane helix</keyword>
<organism evidence="11 12">
    <name type="scientific">Aeromonas veronii</name>
    <dbReference type="NCBI Taxonomy" id="654"/>
    <lineage>
        <taxon>Bacteria</taxon>
        <taxon>Pseudomonadati</taxon>
        <taxon>Pseudomonadota</taxon>
        <taxon>Gammaproteobacteria</taxon>
        <taxon>Aeromonadales</taxon>
        <taxon>Aeromonadaceae</taxon>
        <taxon>Aeromonas</taxon>
    </lineage>
</organism>
<feature type="transmembrane region" description="Helical" evidence="10">
    <location>
        <begin position="313"/>
        <end position="337"/>
    </location>
</feature>
<proteinExistence type="inferred from homology"/>
<dbReference type="PANTHER" id="PTHR47019:SF1">
    <property type="entry name" value="LIPID II FLIPPASE MURJ"/>
    <property type="match status" value="1"/>
</dbReference>
<dbReference type="InterPro" id="IPR004268">
    <property type="entry name" value="MurJ"/>
</dbReference>
<keyword evidence="4" id="KW-0133">Cell shape</keyword>
<name>A0ABY3MH78_AERVE</name>
<evidence type="ECO:0008006" key="13">
    <source>
        <dbReference type="Google" id="ProtNLM"/>
    </source>
</evidence>
<keyword evidence="5" id="KW-0573">Peptidoglycan synthesis</keyword>
<feature type="transmembrane region" description="Helical" evidence="10">
    <location>
        <begin position="474"/>
        <end position="495"/>
    </location>
</feature>
<evidence type="ECO:0000256" key="4">
    <source>
        <dbReference type="ARBA" id="ARBA00022960"/>
    </source>
</evidence>
<dbReference type="EMBL" id="NQMC01000074">
    <property type="protein sequence ID" value="TYD41246.1"/>
    <property type="molecule type" value="Genomic_DNA"/>
</dbReference>
<evidence type="ECO:0000256" key="2">
    <source>
        <dbReference type="ARBA" id="ARBA00022475"/>
    </source>
</evidence>
<evidence type="ECO:0000313" key="11">
    <source>
        <dbReference type="EMBL" id="TYD41246.1"/>
    </source>
</evidence>
<evidence type="ECO:0000313" key="12">
    <source>
        <dbReference type="Proteomes" id="UP000323129"/>
    </source>
</evidence>
<protein>
    <recommendedName>
        <fullName evidence="13">Virulence factor MviN</fullName>
    </recommendedName>
</protein>
<evidence type="ECO:0000256" key="7">
    <source>
        <dbReference type="ARBA" id="ARBA00023136"/>
    </source>
</evidence>
<dbReference type="PANTHER" id="PTHR47019">
    <property type="entry name" value="LIPID II FLIPPASE MURJ"/>
    <property type="match status" value="1"/>
</dbReference>
<evidence type="ECO:0000256" key="9">
    <source>
        <dbReference type="ARBA" id="ARBA00061532"/>
    </source>
</evidence>
<evidence type="ECO:0000256" key="5">
    <source>
        <dbReference type="ARBA" id="ARBA00022984"/>
    </source>
</evidence>
<dbReference type="InterPro" id="IPR051050">
    <property type="entry name" value="Lipid_II_flippase_MurJ/MviN"/>
</dbReference>
<feature type="transmembrane region" description="Helical" evidence="10">
    <location>
        <begin position="53"/>
        <end position="79"/>
    </location>
</feature>
<feature type="transmembrane region" description="Helical" evidence="10">
    <location>
        <begin position="165"/>
        <end position="186"/>
    </location>
</feature>
<reference evidence="11 12" key="1">
    <citation type="submission" date="2017-08" db="EMBL/GenBank/DDBJ databases">
        <title>Aeromonas veronii bv sobria strain NS22 whole genome sequencing.</title>
        <authorList>
            <person name="Katharios P."/>
            <person name="Ha V.Q."/>
            <person name="Smyrli M."/>
        </authorList>
    </citation>
    <scope>NUCLEOTIDE SEQUENCE [LARGE SCALE GENOMIC DNA]</scope>
    <source>
        <strain evidence="11 12">NS22</strain>
    </source>
</reference>
<feature type="transmembrane region" description="Helical" evidence="10">
    <location>
        <begin position="198"/>
        <end position="219"/>
    </location>
</feature>
<accession>A0ABY3MH78</accession>
<dbReference type="Proteomes" id="UP000323129">
    <property type="component" value="Unassembled WGS sequence"/>
</dbReference>
<evidence type="ECO:0000256" key="6">
    <source>
        <dbReference type="ARBA" id="ARBA00022989"/>
    </source>
</evidence>
<comment type="caution">
    <text evidence="11">The sequence shown here is derived from an EMBL/GenBank/DDBJ whole genome shotgun (WGS) entry which is preliminary data.</text>
</comment>
<evidence type="ECO:0000256" key="3">
    <source>
        <dbReference type="ARBA" id="ARBA00022692"/>
    </source>
</evidence>
<comment type="similarity">
    <text evidence="9">Belongs to the MurJ/MviN family.</text>
</comment>
<feature type="transmembrane region" description="Helical" evidence="10">
    <location>
        <begin position="357"/>
        <end position="378"/>
    </location>
</feature>
<comment type="function">
    <text evidence="8">Involved in peptidoglycan biosynthesis. Transports lipid-linked peptidoglycan precursors from the inner to the outer leaflet of the cytoplasmic membrane.</text>
</comment>
<sequence length="508" mass="57238">MLMPTGYIRHINMKKLFISGLFVSFALFLGRISGFLRELFIASSFGVSKTSDLIIVLLSIPDVLVNLLVGGALGMILVPEQKKYTQELARTFYLQVLYLGIVVFFIIALFLSLFSSELMYLFAPGLDSNDILSYQRYLKISLVAIPLTVAAGITTARLNYQEKFFLPALGTLIFNIILIIAIWLASRQIEEDSLLYCLSFGIIISAMIRWCSLIANDNFLLFDRNFLSHWLISINLLKKYIYCVLGSGFLFIIPVIVRAISSRQGEGMLSISNYAVKLVDFPLAVCLTVFSIIFLPKLSSLHVDKNNERFSKVCWIAIYVVIFSSLLITVSMIVFSYQFTSIVYNWGGVSESDLREVSNLLSIAIISLVFQGLNSFIISAHAAKNDTLTPLIITTSIVSLFSIVCFNIRLTIESLFYLMCISYAAITACLLFSIILKHRVFLSHNTVHSLWKMSAVIVLYSFIMSFFYDSMVSTASAIFITLILMLSSLLAWFFIDDEIKNLGRFNNE</sequence>
<feature type="transmembrane region" description="Helical" evidence="10">
    <location>
        <begin position="281"/>
        <end position="301"/>
    </location>
</feature>
<feature type="transmembrane region" description="Helical" evidence="10">
    <location>
        <begin position="91"/>
        <end position="114"/>
    </location>
</feature>
<feature type="transmembrane region" description="Helical" evidence="10">
    <location>
        <begin position="449"/>
        <end position="468"/>
    </location>
</feature>
<feature type="transmembrane region" description="Helical" evidence="10">
    <location>
        <begin position="416"/>
        <end position="437"/>
    </location>
</feature>
<dbReference type="PRINTS" id="PR01806">
    <property type="entry name" value="VIRFACTRMVIN"/>
</dbReference>
<dbReference type="Pfam" id="PF03023">
    <property type="entry name" value="MurJ"/>
    <property type="match status" value="1"/>
</dbReference>
<keyword evidence="2" id="KW-1003">Cell membrane</keyword>
<keyword evidence="12" id="KW-1185">Reference proteome</keyword>
<comment type="subcellular location">
    <subcellularLocation>
        <location evidence="1">Cell membrane</location>
        <topology evidence="1">Multi-pass membrane protein</topology>
    </subcellularLocation>
</comment>
<evidence type="ECO:0000256" key="8">
    <source>
        <dbReference type="ARBA" id="ARBA00060041"/>
    </source>
</evidence>
<feature type="transmembrane region" description="Helical" evidence="10">
    <location>
        <begin position="240"/>
        <end position="261"/>
    </location>
</feature>
<feature type="transmembrane region" description="Helical" evidence="10">
    <location>
        <begin position="390"/>
        <end position="410"/>
    </location>
</feature>
<keyword evidence="7 10" id="KW-0472">Membrane</keyword>
<gene>
    <name evidence="11" type="ORF">CJF24_18810</name>
</gene>
<evidence type="ECO:0000256" key="1">
    <source>
        <dbReference type="ARBA" id="ARBA00004651"/>
    </source>
</evidence>